<sequence>MDRRRFLQYGSATPMAAMLAACGGGSGDASSPAPPPAPAPAPAPPSPSGGPSASEWEALGTQLKGVLIRPGHADYERLRRPANARYDALLPQALIRCAGSADIQAGLAFARRLSIAVVPRGGGHSYIGNSTGSGLIIDVGAMDSVRLEGDLAIVGAGAKLADVYESLIAQGRCIPSGSCVSVGIAGITQGGGFGVIDRAYGLTCDVLRSARVITADGAELLCSDSQNTDLFWALRGGGGGNFGIVSEFTFQTHAVTPLQQFAADFALVDLPAVLAAWSEWPKTMPDQIWSQLVVSPSGCHLWGFSIGDEPALRPHWQSLLAKIGRPALSSLQTPRSYREVMLGACTSLSPAQCHLPSQNSAGLLGRVAMAASSDFFDSLTDPQGMAAALSAAVLARRSAGRPGTVIMNLMGGAIGRVASDATAFVHRQALFSAQYYAEYSPATSGSELNDGEQWAYGMRQTLRPWSSGRAYQNYLDALITNPEEAYYSSNQARLKQIKARVDPTGMFKQPQGITGT</sequence>
<evidence type="ECO:0000313" key="8">
    <source>
        <dbReference type="EMBL" id="MDC8770615.1"/>
    </source>
</evidence>
<organism evidence="8 9">
    <name type="scientific">Roseateles albus</name>
    <dbReference type="NCBI Taxonomy" id="2987525"/>
    <lineage>
        <taxon>Bacteria</taxon>
        <taxon>Pseudomonadati</taxon>
        <taxon>Pseudomonadota</taxon>
        <taxon>Betaproteobacteria</taxon>
        <taxon>Burkholderiales</taxon>
        <taxon>Sphaerotilaceae</taxon>
        <taxon>Roseateles</taxon>
    </lineage>
</organism>
<evidence type="ECO:0000256" key="6">
    <source>
        <dbReference type="SAM" id="MobiDB-lite"/>
    </source>
</evidence>
<dbReference type="InterPro" id="IPR050416">
    <property type="entry name" value="FAD-linked_Oxidoreductase"/>
</dbReference>
<dbReference type="PANTHER" id="PTHR42973">
    <property type="entry name" value="BINDING OXIDOREDUCTASE, PUTATIVE (AFU_ORTHOLOGUE AFUA_1G17690)-RELATED"/>
    <property type="match status" value="1"/>
</dbReference>
<keyword evidence="9" id="KW-1185">Reference proteome</keyword>
<evidence type="ECO:0000256" key="2">
    <source>
        <dbReference type="ARBA" id="ARBA00005466"/>
    </source>
</evidence>
<dbReference type="InterPro" id="IPR012951">
    <property type="entry name" value="BBE"/>
</dbReference>
<dbReference type="Gene3D" id="3.30.465.10">
    <property type="match status" value="1"/>
</dbReference>
<evidence type="ECO:0000256" key="4">
    <source>
        <dbReference type="ARBA" id="ARBA00022827"/>
    </source>
</evidence>
<dbReference type="EMBL" id="JAQQXT010000002">
    <property type="protein sequence ID" value="MDC8770615.1"/>
    <property type="molecule type" value="Genomic_DNA"/>
</dbReference>
<dbReference type="InterPro" id="IPR006093">
    <property type="entry name" value="Oxy_OxRdtase_FAD_BS"/>
</dbReference>
<dbReference type="RefSeq" id="WP_273599042.1">
    <property type="nucleotide sequence ID" value="NZ_JAQQXT010000002.1"/>
</dbReference>
<keyword evidence="5" id="KW-0560">Oxidoreductase</keyword>
<dbReference type="InterPro" id="IPR016166">
    <property type="entry name" value="FAD-bd_PCMH"/>
</dbReference>
<dbReference type="InterPro" id="IPR006094">
    <property type="entry name" value="Oxid_FAD_bind_N"/>
</dbReference>
<keyword evidence="4" id="KW-0274">FAD</keyword>
<proteinExistence type="inferred from homology"/>
<feature type="region of interest" description="Disordered" evidence="6">
    <location>
        <begin position="23"/>
        <end position="54"/>
    </location>
</feature>
<name>A0ABT5K9J0_9BURK</name>
<dbReference type="Proteomes" id="UP001221189">
    <property type="component" value="Unassembled WGS sequence"/>
</dbReference>
<dbReference type="Gene3D" id="3.30.43.10">
    <property type="entry name" value="Uridine Diphospho-n-acetylenolpyruvylglucosamine Reductase, domain 2"/>
    <property type="match status" value="1"/>
</dbReference>
<dbReference type="PROSITE" id="PS51387">
    <property type="entry name" value="FAD_PCMH"/>
    <property type="match status" value="1"/>
</dbReference>
<dbReference type="PROSITE" id="PS00862">
    <property type="entry name" value="OX2_COVAL_FAD"/>
    <property type="match status" value="1"/>
</dbReference>
<evidence type="ECO:0000256" key="5">
    <source>
        <dbReference type="ARBA" id="ARBA00023002"/>
    </source>
</evidence>
<accession>A0ABT5K9J0</accession>
<comment type="similarity">
    <text evidence="2">Belongs to the oxygen-dependent FAD-linked oxidoreductase family.</text>
</comment>
<dbReference type="InterPro" id="IPR016167">
    <property type="entry name" value="FAD-bd_PCMH_sub1"/>
</dbReference>
<dbReference type="InterPro" id="IPR016169">
    <property type="entry name" value="FAD-bd_PCMH_sub2"/>
</dbReference>
<evidence type="ECO:0000256" key="1">
    <source>
        <dbReference type="ARBA" id="ARBA00001974"/>
    </source>
</evidence>
<dbReference type="InterPro" id="IPR036318">
    <property type="entry name" value="FAD-bd_PCMH-like_sf"/>
</dbReference>
<dbReference type="SUPFAM" id="SSF56176">
    <property type="entry name" value="FAD-binding/transporter-associated domain-like"/>
    <property type="match status" value="1"/>
</dbReference>
<dbReference type="PANTHER" id="PTHR42973:SF39">
    <property type="entry name" value="FAD-BINDING PCMH-TYPE DOMAIN-CONTAINING PROTEIN"/>
    <property type="match status" value="1"/>
</dbReference>
<evidence type="ECO:0000259" key="7">
    <source>
        <dbReference type="PROSITE" id="PS51387"/>
    </source>
</evidence>
<feature type="domain" description="FAD-binding PCMH-type" evidence="7">
    <location>
        <begin position="87"/>
        <end position="255"/>
    </location>
</feature>
<gene>
    <name evidence="8" type="ORF">PRZ03_03440</name>
</gene>
<comment type="caution">
    <text evidence="8">The sequence shown here is derived from an EMBL/GenBank/DDBJ whole genome shotgun (WGS) entry which is preliminary data.</text>
</comment>
<evidence type="ECO:0000313" key="9">
    <source>
        <dbReference type="Proteomes" id="UP001221189"/>
    </source>
</evidence>
<keyword evidence="3" id="KW-0285">Flavoprotein</keyword>
<feature type="compositionally biased region" description="Pro residues" evidence="6">
    <location>
        <begin position="32"/>
        <end position="48"/>
    </location>
</feature>
<dbReference type="PROSITE" id="PS51257">
    <property type="entry name" value="PROKAR_LIPOPROTEIN"/>
    <property type="match status" value="1"/>
</dbReference>
<dbReference type="Pfam" id="PF01565">
    <property type="entry name" value="FAD_binding_4"/>
    <property type="match status" value="1"/>
</dbReference>
<evidence type="ECO:0000256" key="3">
    <source>
        <dbReference type="ARBA" id="ARBA00022630"/>
    </source>
</evidence>
<protein>
    <submittedName>
        <fullName evidence="8">FAD-dependent oxidoreductase</fullName>
    </submittedName>
</protein>
<reference evidence="8 9" key="1">
    <citation type="submission" date="2022-10" db="EMBL/GenBank/DDBJ databases">
        <title>Paucibacter sp. hw1 Genome sequencing.</title>
        <authorList>
            <person name="Park S."/>
        </authorList>
    </citation>
    <scope>NUCLEOTIDE SEQUENCE [LARGE SCALE GENOMIC DNA]</scope>
    <source>
        <strain evidence="9">hw1</strain>
    </source>
</reference>
<dbReference type="Pfam" id="PF08031">
    <property type="entry name" value="BBE"/>
    <property type="match status" value="1"/>
</dbReference>
<dbReference type="Gene3D" id="3.40.462.20">
    <property type="match status" value="1"/>
</dbReference>
<comment type="cofactor">
    <cofactor evidence="1">
        <name>FAD</name>
        <dbReference type="ChEBI" id="CHEBI:57692"/>
    </cofactor>
</comment>